<reference evidence="2" key="2">
    <citation type="submission" date="2022-01" db="EMBL/GenBank/DDBJ databases">
        <authorList>
            <person name="Yamashiro T."/>
            <person name="Shiraishi A."/>
            <person name="Satake H."/>
            <person name="Nakayama K."/>
        </authorList>
    </citation>
    <scope>NUCLEOTIDE SEQUENCE</scope>
</reference>
<name>A0ABQ5EI55_9ASTR</name>
<sequence length="488" mass="56460">MVKSWLVQDQTVLGKDYSNLLIADSLLKTIWFINAPCYGNEALASPKANGIWLQRFVQFGTHNQASGARVINKDGNTRANQPRVIKCYNYNGEGHMGKLCTAKKRVKDSEWFKEKMLLAQVQDEELFWMKNNHIDAYDSDCDDEATANVIFMVNLSHVGSLNDDTVVPRYDSDTLSKVPHYDTYHDSDVLNYNIQVLEYIENIVSNNESYDELKGNIDVISYTDYMLTIGNDEDNYVPPPIQKNDMMLFVIKQMKYQVEKCNKVNQEAKSVNESLTSELERYKVRVIVLEYAVKDGHYEQEAYISQELYTSISQRKQKVSEFEKQVFSQQTKMKDLNNHIAFLKKNFETLKKESSEKYEKNISEIVDLEKAKKELENIVFKVGVCDVAVGFGEEKGERVYFSLSKMEVNLNKARDLLTKFDECIKRRTTLSPHEIGSWEQSDIKGAFKAAVIPFSKNLKETFKFFKKGFIAEVKEMKDIFEQMEDEVD</sequence>
<dbReference type="EMBL" id="BQNB010016334">
    <property type="protein sequence ID" value="GJT50590.1"/>
    <property type="molecule type" value="Genomic_DNA"/>
</dbReference>
<comment type="caution">
    <text evidence="2">The sequence shown here is derived from an EMBL/GenBank/DDBJ whole genome shotgun (WGS) entry which is preliminary data.</text>
</comment>
<dbReference type="Proteomes" id="UP001151760">
    <property type="component" value="Unassembled WGS sequence"/>
</dbReference>
<keyword evidence="1" id="KW-0175">Coiled coil</keyword>
<protein>
    <submittedName>
        <fullName evidence="2">Uncharacterized protein</fullName>
    </submittedName>
</protein>
<accession>A0ABQ5EI55</accession>
<evidence type="ECO:0000313" key="2">
    <source>
        <dbReference type="EMBL" id="GJT50590.1"/>
    </source>
</evidence>
<organism evidence="2 3">
    <name type="scientific">Tanacetum coccineum</name>
    <dbReference type="NCBI Taxonomy" id="301880"/>
    <lineage>
        <taxon>Eukaryota</taxon>
        <taxon>Viridiplantae</taxon>
        <taxon>Streptophyta</taxon>
        <taxon>Embryophyta</taxon>
        <taxon>Tracheophyta</taxon>
        <taxon>Spermatophyta</taxon>
        <taxon>Magnoliopsida</taxon>
        <taxon>eudicotyledons</taxon>
        <taxon>Gunneridae</taxon>
        <taxon>Pentapetalae</taxon>
        <taxon>asterids</taxon>
        <taxon>campanulids</taxon>
        <taxon>Asterales</taxon>
        <taxon>Asteraceae</taxon>
        <taxon>Asteroideae</taxon>
        <taxon>Anthemideae</taxon>
        <taxon>Anthemidinae</taxon>
        <taxon>Tanacetum</taxon>
    </lineage>
</organism>
<keyword evidence="3" id="KW-1185">Reference proteome</keyword>
<evidence type="ECO:0000313" key="3">
    <source>
        <dbReference type="Proteomes" id="UP001151760"/>
    </source>
</evidence>
<proteinExistence type="predicted"/>
<feature type="coiled-coil region" evidence="1">
    <location>
        <begin position="333"/>
        <end position="378"/>
    </location>
</feature>
<evidence type="ECO:0000256" key="1">
    <source>
        <dbReference type="SAM" id="Coils"/>
    </source>
</evidence>
<reference evidence="2" key="1">
    <citation type="journal article" date="2022" name="Int. J. Mol. Sci.">
        <title>Draft Genome of Tanacetum Coccineum: Genomic Comparison of Closely Related Tanacetum-Family Plants.</title>
        <authorList>
            <person name="Yamashiro T."/>
            <person name="Shiraishi A."/>
            <person name="Nakayama K."/>
            <person name="Satake H."/>
        </authorList>
    </citation>
    <scope>NUCLEOTIDE SEQUENCE</scope>
</reference>
<gene>
    <name evidence="2" type="ORF">Tco_0976747</name>
</gene>